<dbReference type="AlphaFoldDB" id="A0A0C9W3G0"/>
<evidence type="ECO:0000313" key="1">
    <source>
        <dbReference type="EMBL" id="KIJ60688.1"/>
    </source>
</evidence>
<dbReference type="Proteomes" id="UP000053820">
    <property type="component" value="Unassembled WGS sequence"/>
</dbReference>
<evidence type="ECO:0000313" key="2">
    <source>
        <dbReference type="Proteomes" id="UP000053820"/>
    </source>
</evidence>
<sequence>MTFNAVSVTWDAESYAEDLGKCNTGQNAHLEAQLIAKYPPLDIQPHLAHGASASTAILTSPMVVTDCKD</sequence>
<accession>A0A0C9W3G0</accession>
<protein>
    <submittedName>
        <fullName evidence="1">Uncharacterized protein</fullName>
    </submittedName>
</protein>
<name>A0A0C9W3G0_9AGAM</name>
<dbReference type="EMBL" id="KN839870">
    <property type="protein sequence ID" value="KIJ60688.1"/>
    <property type="molecule type" value="Genomic_DNA"/>
</dbReference>
<dbReference type="HOGENOM" id="CLU_2776241_0_0_1"/>
<organism evidence="1 2">
    <name type="scientific">Hydnomerulius pinastri MD-312</name>
    <dbReference type="NCBI Taxonomy" id="994086"/>
    <lineage>
        <taxon>Eukaryota</taxon>
        <taxon>Fungi</taxon>
        <taxon>Dikarya</taxon>
        <taxon>Basidiomycota</taxon>
        <taxon>Agaricomycotina</taxon>
        <taxon>Agaricomycetes</taxon>
        <taxon>Agaricomycetidae</taxon>
        <taxon>Boletales</taxon>
        <taxon>Boletales incertae sedis</taxon>
        <taxon>Leucogyrophana</taxon>
    </lineage>
</organism>
<keyword evidence="2" id="KW-1185">Reference proteome</keyword>
<proteinExistence type="predicted"/>
<reference evidence="1 2" key="1">
    <citation type="submission" date="2014-04" db="EMBL/GenBank/DDBJ databases">
        <title>Evolutionary Origins and Diversification of the Mycorrhizal Mutualists.</title>
        <authorList>
            <consortium name="DOE Joint Genome Institute"/>
            <consortium name="Mycorrhizal Genomics Consortium"/>
            <person name="Kohler A."/>
            <person name="Kuo A."/>
            <person name="Nagy L.G."/>
            <person name="Floudas D."/>
            <person name="Copeland A."/>
            <person name="Barry K.W."/>
            <person name="Cichocki N."/>
            <person name="Veneault-Fourrey C."/>
            <person name="LaButti K."/>
            <person name="Lindquist E.A."/>
            <person name="Lipzen A."/>
            <person name="Lundell T."/>
            <person name="Morin E."/>
            <person name="Murat C."/>
            <person name="Riley R."/>
            <person name="Ohm R."/>
            <person name="Sun H."/>
            <person name="Tunlid A."/>
            <person name="Henrissat B."/>
            <person name="Grigoriev I.V."/>
            <person name="Hibbett D.S."/>
            <person name="Martin F."/>
        </authorList>
    </citation>
    <scope>NUCLEOTIDE SEQUENCE [LARGE SCALE GENOMIC DNA]</scope>
    <source>
        <strain evidence="1 2">MD-312</strain>
    </source>
</reference>
<gene>
    <name evidence="1" type="ORF">HYDPIDRAFT_98371</name>
</gene>